<name>X1QN90_9ZZZZ</name>
<comment type="caution">
    <text evidence="1">The sequence shown here is derived from an EMBL/GenBank/DDBJ whole genome shotgun (WGS) entry which is preliminary data.</text>
</comment>
<sequence length="41" mass="4859">RQRVYYFNVVFAQLITQTLTEVEQLFYSITTIFTRVVPGES</sequence>
<protein>
    <submittedName>
        <fullName evidence="1">Uncharacterized protein</fullName>
    </submittedName>
</protein>
<dbReference type="AlphaFoldDB" id="X1QN90"/>
<gene>
    <name evidence="1" type="ORF">S12H4_00683</name>
</gene>
<evidence type="ECO:0000313" key="1">
    <source>
        <dbReference type="EMBL" id="GAI69982.1"/>
    </source>
</evidence>
<proteinExistence type="predicted"/>
<feature type="non-terminal residue" evidence="1">
    <location>
        <position position="1"/>
    </location>
</feature>
<organism evidence="1">
    <name type="scientific">marine sediment metagenome</name>
    <dbReference type="NCBI Taxonomy" id="412755"/>
    <lineage>
        <taxon>unclassified sequences</taxon>
        <taxon>metagenomes</taxon>
        <taxon>ecological metagenomes</taxon>
    </lineage>
</organism>
<dbReference type="EMBL" id="BARW01000096">
    <property type="protein sequence ID" value="GAI69982.1"/>
    <property type="molecule type" value="Genomic_DNA"/>
</dbReference>
<reference evidence="1" key="1">
    <citation type="journal article" date="2014" name="Front. Microbiol.">
        <title>High frequency of phylogenetically diverse reductive dehalogenase-homologous genes in deep subseafloor sedimentary metagenomes.</title>
        <authorList>
            <person name="Kawai M."/>
            <person name="Futagami T."/>
            <person name="Toyoda A."/>
            <person name="Takaki Y."/>
            <person name="Nishi S."/>
            <person name="Hori S."/>
            <person name="Arai W."/>
            <person name="Tsubouchi T."/>
            <person name="Morono Y."/>
            <person name="Uchiyama I."/>
            <person name="Ito T."/>
            <person name="Fujiyama A."/>
            <person name="Inagaki F."/>
            <person name="Takami H."/>
        </authorList>
    </citation>
    <scope>NUCLEOTIDE SEQUENCE</scope>
    <source>
        <strain evidence="1">Expedition CK06-06</strain>
    </source>
</reference>
<accession>X1QN90</accession>